<dbReference type="InterPro" id="IPR016032">
    <property type="entry name" value="Sig_transdc_resp-reg_C-effctor"/>
</dbReference>
<dbReference type="SMART" id="SM00448">
    <property type="entry name" value="REC"/>
    <property type="match status" value="1"/>
</dbReference>
<evidence type="ECO:0000256" key="2">
    <source>
        <dbReference type="ARBA" id="ARBA00023125"/>
    </source>
</evidence>
<dbReference type="InterPro" id="IPR000792">
    <property type="entry name" value="Tscrpt_reg_LuxR_C"/>
</dbReference>
<keyword evidence="2" id="KW-0238">DNA-binding</keyword>
<dbReference type="KEGG" id="plei:Q9312_04575"/>
<name>A0AA51X7G9_9GAMM</name>
<dbReference type="PANTHER" id="PTHR45566:SF1">
    <property type="entry name" value="HTH-TYPE TRANSCRIPTIONAL REGULATOR YHJB-RELATED"/>
    <property type="match status" value="1"/>
</dbReference>
<dbReference type="AlphaFoldDB" id="A0AA51X7G9"/>
<evidence type="ECO:0000313" key="7">
    <source>
        <dbReference type="Proteomes" id="UP001239782"/>
    </source>
</evidence>
<dbReference type="PROSITE" id="PS50110">
    <property type="entry name" value="RESPONSE_REGULATORY"/>
    <property type="match status" value="1"/>
</dbReference>
<gene>
    <name evidence="6" type="ORF">Q9312_04575</name>
</gene>
<dbReference type="InterPro" id="IPR058245">
    <property type="entry name" value="NreC/VraR/RcsB-like_REC"/>
</dbReference>
<sequence length="223" mass="24717">MDMKILIADDHPLFRDAMQSVVRRAVADSEIVICNDFSSAEQAIVNDQDFDLALLDLHMPDGDGYFGLIHLRNHFPTLPVVIVSGTDDPAVVKRCLGFGASGFVPKTLPPDEMIKAIGLILDGEIFLPENLKQAIDKIDEEDRAFAEKVATLTQQQYRVLCELNEGRLNKQIAYDLNISEATVKAHVTAIFKKLGVINRTQAVIAAQKLQFTSHLDDSKLQSD</sequence>
<evidence type="ECO:0000259" key="5">
    <source>
        <dbReference type="PROSITE" id="PS50110"/>
    </source>
</evidence>
<keyword evidence="1 3" id="KW-0597">Phosphoprotein</keyword>
<dbReference type="SMART" id="SM00421">
    <property type="entry name" value="HTH_LUXR"/>
    <property type="match status" value="1"/>
</dbReference>
<dbReference type="GO" id="GO:0000160">
    <property type="term" value="P:phosphorelay signal transduction system"/>
    <property type="evidence" value="ECO:0007669"/>
    <property type="project" value="InterPro"/>
</dbReference>
<dbReference type="PANTHER" id="PTHR45566">
    <property type="entry name" value="HTH-TYPE TRANSCRIPTIONAL REGULATOR YHJB-RELATED"/>
    <property type="match status" value="1"/>
</dbReference>
<dbReference type="GO" id="GO:0003677">
    <property type="term" value="F:DNA binding"/>
    <property type="evidence" value="ECO:0007669"/>
    <property type="project" value="UniProtKB-KW"/>
</dbReference>
<dbReference type="PROSITE" id="PS00622">
    <property type="entry name" value="HTH_LUXR_1"/>
    <property type="match status" value="1"/>
</dbReference>
<keyword evidence="7" id="KW-1185">Reference proteome</keyword>
<dbReference type="PRINTS" id="PR00038">
    <property type="entry name" value="HTHLUXR"/>
</dbReference>
<dbReference type="CDD" id="cd17535">
    <property type="entry name" value="REC_NarL-like"/>
    <property type="match status" value="1"/>
</dbReference>
<dbReference type="InterPro" id="IPR001789">
    <property type="entry name" value="Sig_transdc_resp-reg_receiver"/>
</dbReference>
<dbReference type="InterPro" id="IPR011006">
    <property type="entry name" value="CheY-like_superfamily"/>
</dbReference>
<dbReference type="PROSITE" id="PS50043">
    <property type="entry name" value="HTH_LUXR_2"/>
    <property type="match status" value="1"/>
</dbReference>
<dbReference type="SUPFAM" id="SSF52172">
    <property type="entry name" value="CheY-like"/>
    <property type="match status" value="1"/>
</dbReference>
<dbReference type="RefSeq" id="WP_309203397.1">
    <property type="nucleotide sequence ID" value="NZ_CP133548.1"/>
</dbReference>
<dbReference type="Pfam" id="PF00196">
    <property type="entry name" value="GerE"/>
    <property type="match status" value="1"/>
</dbReference>
<feature type="domain" description="Response regulatory" evidence="5">
    <location>
        <begin position="4"/>
        <end position="121"/>
    </location>
</feature>
<dbReference type="EMBL" id="CP133548">
    <property type="protein sequence ID" value="WMS88193.1"/>
    <property type="molecule type" value="Genomic_DNA"/>
</dbReference>
<dbReference type="CDD" id="cd06170">
    <property type="entry name" value="LuxR_C_like"/>
    <property type="match status" value="1"/>
</dbReference>
<reference evidence="6 7" key="1">
    <citation type="submission" date="2023-08" db="EMBL/GenBank/DDBJ databases">
        <title>Pleionea litopenaei sp. nov., isolated from stomach of juvenile Litopenaeus vannamei.</title>
        <authorList>
            <person name="Rho A.M."/>
            <person name="Hwang C.Y."/>
        </authorList>
    </citation>
    <scope>NUCLEOTIDE SEQUENCE [LARGE SCALE GENOMIC DNA]</scope>
    <source>
        <strain evidence="6 7">HL-JVS1</strain>
    </source>
</reference>
<dbReference type="InterPro" id="IPR051015">
    <property type="entry name" value="EvgA-like"/>
</dbReference>
<feature type="domain" description="HTH luxR-type" evidence="4">
    <location>
        <begin position="145"/>
        <end position="210"/>
    </location>
</feature>
<evidence type="ECO:0000313" key="6">
    <source>
        <dbReference type="EMBL" id="WMS88193.1"/>
    </source>
</evidence>
<proteinExistence type="predicted"/>
<evidence type="ECO:0000256" key="3">
    <source>
        <dbReference type="PROSITE-ProRule" id="PRU00169"/>
    </source>
</evidence>
<dbReference type="GO" id="GO:0006355">
    <property type="term" value="P:regulation of DNA-templated transcription"/>
    <property type="evidence" value="ECO:0007669"/>
    <property type="project" value="InterPro"/>
</dbReference>
<evidence type="ECO:0000259" key="4">
    <source>
        <dbReference type="PROSITE" id="PS50043"/>
    </source>
</evidence>
<dbReference type="Pfam" id="PF00072">
    <property type="entry name" value="Response_reg"/>
    <property type="match status" value="1"/>
</dbReference>
<dbReference type="SUPFAM" id="SSF46894">
    <property type="entry name" value="C-terminal effector domain of the bipartite response regulators"/>
    <property type="match status" value="1"/>
</dbReference>
<protein>
    <submittedName>
        <fullName evidence="6">Response regulator transcription factor</fullName>
    </submittedName>
</protein>
<feature type="modified residue" description="4-aspartylphosphate" evidence="3">
    <location>
        <position position="56"/>
    </location>
</feature>
<dbReference type="Proteomes" id="UP001239782">
    <property type="component" value="Chromosome"/>
</dbReference>
<evidence type="ECO:0000256" key="1">
    <source>
        <dbReference type="ARBA" id="ARBA00022553"/>
    </source>
</evidence>
<accession>A0AA51X7G9</accession>
<dbReference type="Gene3D" id="3.40.50.2300">
    <property type="match status" value="1"/>
</dbReference>
<organism evidence="6 7">
    <name type="scientific">Pleionea litopenaei</name>
    <dbReference type="NCBI Taxonomy" id="3070815"/>
    <lineage>
        <taxon>Bacteria</taxon>
        <taxon>Pseudomonadati</taxon>
        <taxon>Pseudomonadota</taxon>
        <taxon>Gammaproteobacteria</taxon>
        <taxon>Oceanospirillales</taxon>
        <taxon>Pleioneaceae</taxon>
        <taxon>Pleionea</taxon>
    </lineage>
</organism>